<name>A0A9Q1GSY3_9CARY</name>
<reference evidence="1" key="1">
    <citation type="submission" date="2022-04" db="EMBL/GenBank/DDBJ databases">
        <title>Carnegiea gigantea Genome sequencing and assembly v2.</title>
        <authorList>
            <person name="Copetti D."/>
            <person name="Sanderson M.J."/>
            <person name="Burquez A."/>
            <person name="Wojciechowski M.F."/>
        </authorList>
    </citation>
    <scope>NUCLEOTIDE SEQUENCE</scope>
    <source>
        <strain evidence="1">SGP5-SGP5p</strain>
        <tissue evidence="1">Aerial part</tissue>
    </source>
</reference>
<protein>
    <submittedName>
        <fullName evidence="1">Uncharacterized protein</fullName>
    </submittedName>
</protein>
<comment type="caution">
    <text evidence="1">The sequence shown here is derived from an EMBL/GenBank/DDBJ whole genome shotgun (WGS) entry which is preliminary data.</text>
</comment>
<sequence length="171" mass="19207">MLLKEAEKLGVLHGPRLRSLEVALTKLSASCPLRALPEDFDVLRPYFSLAEAEAAAAESELPRIVQATFYAMLLNDMLEFGAVHEYTVGKMRSVLLGLGWSTFEAWMRIMGPVIWGAQLYRQPDEVEVKEVHSSQGGVLGRSTLRHPQPTRSNLSLRSVSRCLIFLLDYLY</sequence>
<accession>A0A9Q1GSY3</accession>
<proteinExistence type="predicted"/>
<evidence type="ECO:0000313" key="1">
    <source>
        <dbReference type="EMBL" id="KAJ8427162.1"/>
    </source>
</evidence>
<dbReference type="EMBL" id="JAKOGI010001183">
    <property type="protein sequence ID" value="KAJ8427162.1"/>
    <property type="molecule type" value="Genomic_DNA"/>
</dbReference>
<evidence type="ECO:0000313" key="2">
    <source>
        <dbReference type="Proteomes" id="UP001153076"/>
    </source>
</evidence>
<keyword evidence="2" id="KW-1185">Reference proteome</keyword>
<dbReference type="AlphaFoldDB" id="A0A9Q1GSY3"/>
<gene>
    <name evidence="1" type="ORF">Cgig2_009521</name>
</gene>
<organism evidence="1 2">
    <name type="scientific">Carnegiea gigantea</name>
    <dbReference type="NCBI Taxonomy" id="171969"/>
    <lineage>
        <taxon>Eukaryota</taxon>
        <taxon>Viridiplantae</taxon>
        <taxon>Streptophyta</taxon>
        <taxon>Embryophyta</taxon>
        <taxon>Tracheophyta</taxon>
        <taxon>Spermatophyta</taxon>
        <taxon>Magnoliopsida</taxon>
        <taxon>eudicotyledons</taxon>
        <taxon>Gunneridae</taxon>
        <taxon>Pentapetalae</taxon>
        <taxon>Caryophyllales</taxon>
        <taxon>Cactineae</taxon>
        <taxon>Cactaceae</taxon>
        <taxon>Cactoideae</taxon>
        <taxon>Echinocereeae</taxon>
        <taxon>Carnegiea</taxon>
    </lineage>
</organism>
<dbReference type="Proteomes" id="UP001153076">
    <property type="component" value="Unassembled WGS sequence"/>
</dbReference>